<dbReference type="EMBL" id="CP002779">
    <property type="protein sequence ID" value="AEH25335.1"/>
    <property type="molecule type" value="Genomic_DNA"/>
</dbReference>
<evidence type="ECO:0008006" key="3">
    <source>
        <dbReference type="Google" id="ProtNLM"/>
    </source>
</evidence>
<dbReference type="eggNOG" id="arCOG04132">
    <property type="taxonomic scope" value="Archaea"/>
</dbReference>
<dbReference type="AlphaFoldDB" id="F8AEE2"/>
<dbReference type="InterPro" id="IPR016675">
    <property type="entry name" value="UCP016666"/>
</dbReference>
<evidence type="ECO:0000313" key="2">
    <source>
        <dbReference type="Proteomes" id="UP000008386"/>
    </source>
</evidence>
<sequence length="498" mass="55795">MAFVVIIVIWNRLNRFPPRYGPEWGSGGIFGLRYHNGVLYFTLAFEAEAHFIREDSYRIYEFDLVGDKPTSGGDTYNAVEVVDEFIYFGGWIHAPAIYEGKGDGKATISFVNKYSHVHEYDTENDSVRLVWKESIHHPREWAGEVSDIIYNPYMDELLLAREDGHKNLGVYALDRRTGKIRLLSPEPSAKGALVHDTAFFGIGNNFTEGLREIHALDLVTGRWEKFRLGESVDGGKYVHPHLGAMGGAYNRAFAFVRGGIFIGNPFNDEPFDFVRLFDFYTFYAPFRTNVLHTGGGILIAFNSHHDAFYRPRTPEEAEFSRFTNTIVGPSVLVYIAPPMVKIVGTFGARITSLEKAMGKLLLGTNTTPNVGALDATPFDTGNRDIVLLDEKILQERPPAVSFSLPLAFPSKAMELGAGTFGGIPLDGYKEPRLILKASRDNELTIYEYDLSLPLNSADEEKFDVKKGRNVIDLSSFSGIVSFKLEEPDFKGNARIDLR</sequence>
<protein>
    <recommendedName>
        <fullName evidence="3">Phosphate ABC transporter substrate-binding protein</fullName>
    </recommendedName>
</protein>
<keyword evidence="2" id="KW-1185">Reference proteome</keyword>
<organism evidence="1 2">
    <name type="scientific">Pyrococcus yayanosii (strain CH1 / JCM 16557)</name>
    <dbReference type="NCBI Taxonomy" id="529709"/>
    <lineage>
        <taxon>Archaea</taxon>
        <taxon>Methanobacteriati</taxon>
        <taxon>Methanobacteriota</taxon>
        <taxon>Thermococci</taxon>
        <taxon>Thermococcales</taxon>
        <taxon>Thermococcaceae</taxon>
        <taxon>Pyrococcus</taxon>
    </lineage>
</organism>
<dbReference type="PIRSF" id="PIRSF016666">
    <property type="entry name" value="UCP016666"/>
    <property type="match status" value="1"/>
</dbReference>
<reference evidence="1 2" key="1">
    <citation type="journal article" date="2011" name="J. Bacteriol.">
        <title>Complete genome sequence of the obligate piezophilic hyperthermophilic archaeon Pyrococcus yayanosii CH1.</title>
        <authorList>
            <person name="Jun X."/>
            <person name="Lupeng L."/>
            <person name="Minjuan X."/>
            <person name="Oger P."/>
            <person name="Fengping W."/>
            <person name="Jebbar M."/>
            <person name="Xiang X."/>
        </authorList>
    </citation>
    <scope>NUCLEOTIDE SEQUENCE [LARGE SCALE GENOMIC DNA]</scope>
    <source>
        <strain evidence="2">CH1 / JCM 16557</strain>
    </source>
</reference>
<name>F8AEE2_PYRYC</name>
<dbReference type="Proteomes" id="UP000008386">
    <property type="component" value="Chromosome"/>
</dbReference>
<dbReference type="KEGG" id="pya:PYCH_16750"/>
<accession>F8AEE2</accession>
<dbReference type="SUPFAM" id="SSF75011">
    <property type="entry name" value="3-carboxy-cis,cis-mucoante lactonizing enzyme"/>
    <property type="match status" value="1"/>
</dbReference>
<gene>
    <name evidence="1" type="ordered locus">PYCH_16750</name>
</gene>
<evidence type="ECO:0000313" key="1">
    <source>
        <dbReference type="EMBL" id="AEH25335.1"/>
    </source>
</evidence>
<dbReference type="HOGENOM" id="CLU_543624_0_0_2"/>
<dbReference type="Pfam" id="PF09910">
    <property type="entry name" value="DUF2139"/>
    <property type="match status" value="1"/>
</dbReference>
<proteinExistence type="predicted"/>